<feature type="compositionally biased region" description="Polar residues" evidence="1">
    <location>
        <begin position="19"/>
        <end position="30"/>
    </location>
</feature>
<comment type="caution">
    <text evidence="2">The sequence shown here is derived from an EMBL/GenBank/DDBJ whole genome shotgun (WGS) entry which is preliminary data.</text>
</comment>
<accession>A0AA40KHP0</accession>
<evidence type="ECO:0000256" key="1">
    <source>
        <dbReference type="SAM" id="MobiDB-lite"/>
    </source>
</evidence>
<evidence type="ECO:0000313" key="3">
    <source>
        <dbReference type="Proteomes" id="UP001177670"/>
    </source>
</evidence>
<evidence type="ECO:0000313" key="2">
    <source>
        <dbReference type="EMBL" id="KAK1120654.1"/>
    </source>
</evidence>
<organism evidence="2 3">
    <name type="scientific">Melipona bicolor</name>
    <dbReference type="NCBI Taxonomy" id="60889"/>
    <lineage>
        <taxon>Eukaryota</taxon>
        <taxon>Metazoa</taxon>
        <taxon>Ecdysozoa</taxon>
        <taxon>Arthropoda</taxon>
        <taxon>Hexapoda</taxon>
        <taxon>Insecta</taxon>
        <taxon>Pterygota</taxon>
        <taxon>Neoptera</taxon>
        <taxon>Endopterygota</taxon>
        <taxon>Hymenoptera</taxon>
        <taxon>Apocrita</taxon>
        <taxon>Aculeata</taxon>
        <taxon>Apoidea</taxon>
        <taxon>Anthophila</taxon>
        <taxon>Apidae</taxon>
        <taxon>Melipona</taxon>
    </lineage>
</organism>
<dbReference type="AlphaFoldDB" id="A0AA40KHP0"/>
<name>A0AA40KHP0_9HYME</name>
<dbReference type="Proteomes" id="UP001177670">
    <property type="component" value="Unassembled WGS sequence"/>
</dbReference>
<reference evidence="2" key="1">
    <citation type="submission" date="2021-10" db="EMBL/GenBank/DDBJ databases">
        <title>Melipona bicolor Genome sequencing and assembly.</title>
        <authorList>
            <person name="Araujo N.S."/>
            <person name="Arias M.C."/>
        </authorList>
    </citation>
    <scope>NUCLEOTIDE SEQUENCE</scope>
    <source>
        <strain evidence="2">USP_2M_L1-L4_2017</strain>
        <tissue evidence="2">Whole body</tissue>
    </source>
</reference>
<keyword evidence="3" id="KW-1185">Reference proteome</keyword>
<dbReference type="EMBL" id="JAHYIQ010000030">
    <property type="protein sequence ID" value="KAK1120654.1"/>
    <property type="molecule type" value="Genomic_DNA"/>
</dbReference>
<gene>
    <name evidence="2" type="ORF">K0M31_012260</name>
</gene>
<protein>
    <submittedName>
        <fullName evidence="2">Uncharacterized protein</fullName>
    </submittedName>
</protein>
<feature type="region of interest" description="Disordered" evidence="1">
    <location>
        <begin position="17"/>
        <end position="38"/>
    </location>
</feature>
<sequence>MNFHSCLVALREIPHQEDGSSSGYRRTYTPTRDRWSSVPQKKFQSGGFDAVKSELAFGDLLTHLCASRSSRKLSRSSDRAADRRPQTFLHGARSLSNNSELVIGHLGQSVTRILEKTTVAGKKNTPEIIPYDFFNEYALIIINFNSKIKDANQNRTIAIPRYQDLPIHFLCGEPRRNEMRKRSQTN</sequence>
<proteinExistence type="predicted"/>